<name>A0ABS5PSF8_9FIRM</name>
<keyword evidence="3" id="KW-0969">Cilium</keyword>
<evidence type="ECO:0000256" key="1">
    <source>
        <dbReference type="SAM" id="MobiDB-lite"/>
    </source>
</evidence>
<keyword evidence="3" id="KW-0966">Cell projection</keyword>
<dbReference type="EMBL" id="JAHBCL010000020">
    <property type="protein sequence ID" value="MBS7527476.1"/>
    <property type="molecule type" value="Genomic_DNA"/>
</dbReference>
<feature type="region of interest" description="Disordered" evidence="1">
    <location>
        <begin position="1"/>
        <end position="30"/>
    </location>
</feature>
<keyword evidence="4" id="KW-1185">Reference proteome</keyword>
<dbReference type="Pfam" id="PF02120">
    <property type="entry name" value="Flg_hook"/>
    <property type="match status" value="1"/>
</dbReference>
<feature type="compositionally biased region" description="Polar residues" evidence="1">
    <location>
        <begin position="1"/>
        <end position="22"/>
    </location>
</feature>
<sequence>MKINGGNQRQVQTVKPSPQNDAALQPGSKVSGKITKVDGNTVTITNQGGERQLTNASEMRFHVGEHARFEVLANENGKVLVRPETQSEQASREAMVKLIGDKGLLTLDALKNLNIPMTQTNYDQLQKMGIEVKVLDQMLQNATDHTGEVLLNTDIESSIKSLILTLDQTENSSHPNGISDVIQRDRNVGYAKMLLSYTSTMLIENLSKELGSGTVQSLLKNETLFQYDLAGLKADYNIEENKLAEAFFNVVKSSDSDAQKMVLTMMKSLLGIDEQMSYNKAGDGLSTASEVVSEAAKQAPPEVLSDEKTLMTTAVKALLSQVTEAQKALFIKNDLALTLKNLFVSTLQDSGFKSISDSFALLSKHIGQLPIENQQALLTAIGEAGTDQLSQLLHFIQTSTMDEAVKNDFMQEVGFIKDALEISTQFGDRIMVLEMPVTLEERETHVSMYVKKRSVDEENDDLTVLVALKTHQLGEVRCLVAKKGTRFDLHFKLETDEIRDAMAAEGDQLRQSLTQIGIKQFNVDFSTMTTKYPGIELEPAMNAYGFDLLV</sequence>
<reference evidence="3 4" key="1">
    <citation type="submission" date="2021-05" db="EMBL/GenBank/DDBJ databases">
        <title>Fusibacter ferrireducens sp. nov., an anaerobic, sulfur- and Fe-reducing bacterium isolated from the mangrove sediment.</title>
        <authorList>
            <person name="Qiu D."/>
        </authorList>
    </citation>
    <scope>NUCLEOTIDE SEQUENCE [LARGE SCALE GENOMIC DNA]</scope>
    <source>
        <strain evidence="3 4">DSM 12116</strain>
    </source>
</reference>
<accession>A0ABS5PSF8</accession>
<dbReference type="Gene3D" id="3.30.750.140">
    <property type="match status" value="1"/>
</dbReference>
<protein>
    <submittedName>
        <fullName evidence="3">Flagellar hook-length control protein FliK</fullName>
    </submittedName>
</protein>
<organism evidence="3 4">
    <name type="scientific">Fusibacter paucivorans</name>
    <dbReference type="NCBI Taxonomy" id="76009"/>
    <lineage>
        <taxon>Bacteria</taxon>
        <taxon>Bacillati</taxon>
        <taxon>Bacillota</taxon>
        <taxon>Clostridia</taxon>
        <taxon>Eubacteriales</taxon>
        <taxon>Eubacteriales Family XII. Incertae Sedis</taxon>
        <taxon>Fusibacter</taxon>
    </lineage>
</organism>
<dbReference type="Proteomes" id="UP000746471">
    <property type="component" value="Unassembled WGS sequence"/>
</dbReference>
<feature type="domain" description="Flagellar hook-length control protein-like C-terminal" evidence="2">
    <location>
        <begin position="457"/>
        <end position="528"/>
    </location>
</feature>
<comment type="caution">
    <text evidence="3">The sequence shown here is derived from an EMBL/GenBank/DDBJ whole genome shotgun (WGS) entry which is preliminary data.</text>
</comment>
<keyword evidence="3" id="KW-0282">Flagellum</keyword>
<evidence type="ECO:0000313" key="3">
    <source>
        <dbReference type="EMBL" id="MBS7527476.1"/>
    </source>
</evidence>
<dbReference type="InterPro" id="IPR038610">
    <property type="entry name" value="FliK-like_C_sf"/>
</dbReference>
<evidence type="ECO:0000259" key="2">
    <source>
        <dbReference type="Pfam" id="PF02120"/>
    </source>
</evidence>
<proteinExistence type="predicted"/>
<dbReference type="InterPro" id="IPR021136">
    <property type="entry name" value="Flagellar_hook_control-like_C"/>
</dbReference>
<evidence type="ECO:0000313" key="4">
    <source>
        <dbReference type="Proteomes" id="UP000746471"/>
    </source>
</evidence>
<gene>
    <name evidence="3" type="ORF">KHM83_12395</name>
</gene>
<dbReference type="RefSeq" id="WP_213237335.1">
    <property type="nucleotide sequence ID" value="NZ_JAHBCL010000020.1"/>
</dbReference>